<evidence type="ECO:0000259" key="11">
    <source>
        <dbReference type="SMART" id="SM00387"/>
    </source>
</evidence>
<reference evidence="12 13" key="1">
    <citation type="submission" date="2020-06" db="EMBL/GenBank/DDBJ databases">
        <title>Nonomuraea sp. SMC257, a novel actinomycete isolated from soil.</title>
        <authorList>
            <person name="Chanama M."/>
        </authorList>
    </citation>
    <scope>NUCLEOTIDE SEQUENCE [LARGE SCALE GENOMIC DNA]</scope>
    <source>
        <strain evidence="12 13">SMC257</strain>
    </source>
</reference>
<keyword evidence="8" id="KW-0902">Two-component regulatory system</keyword>
<sequence>MRTAVGGWRKPDSLVAVCVTVVALAAAAWAIASSWGVGPPTALWIHVGYHGFGVALIVAGGVLWARAGRARVGVLLIALGTAYYLQFLRTSDDPVLFAVGFCLAFLYVGVFAHLALSVPSGRLRGPVDRAYVAVSYLACVGTQVARYLTDHPAGRWNYNIPQVNTGWAIAGSLIMAVLGVAGIALVLRRLLSALALRRRHTGPVWAMMITVGALVIVSSVSSATGRPLGFRLGVEVLMLGGAAVGVMVAYLVSAGLRWRSELRVAELPARLGGLRAPRMDALQTALAEAVGDPTLRLLLPRRDGALADLAGGPAADTRDHARARTPVTRGDELLCVIEHDAALAEGGRAITSAVALTGLVMENVRLYVQVLESRRRLLEAELAERRRIERDLHDGAQQGFFVVLTLLGMAHSQAAAEGSPLTGQLATAKGRLTDAIKLLRDLSQGLHPRSLVAHGLRETVADLARNHPGQLTYEVPDRRWPPDVESTAYFVIAEGVTNALKHATPGAAIRVRVTSDGEDLLVEVTDDGQGGADASGGGLRGLTERVAAAGGELILDSPRGAGTRLRARLPAELSGDPPSVPATAEDPPAVPGTVGDPPAAPATAGDPPAVPLAGDPPAVPPADPGHLAEGDRQ</sequence>
<feature type="compositionally biased region" description="Low complexity" evidence="9">
    <location>
        <begin position="591"/>
        <end position="616"/>
    </location>
</feature>
<keyword evidence="13" id="KW-1185">Reference proteome</keyword>
<evidence type="ECO:0000256" key="2">
    <source>
        <dbReference type="ARBA" id="ARBA00012438"/>
    </source>
</evidence>
<dbReference type="EC" id="2.7.13.3" evidence="2"/>
<gene>
    <name evidence="12" type="ORF">HTZ77_06470</name>
</gene>
<evidence type="ECO:0000256" key="6">
    <source>
        <dbReference type="ARBA" id="ARBA00022777"/>
    </source>
</evidence>
<organism evidence="12 13">
    <name type="scientific">Nonomuraea montanisoli</name>
    <dbReference type="NCBI Taxonomy" id="2741721"/>
    <lineage>
        <taxon>Bacteria</taxon>
        <taxon>Bacillati</taxon>
        <taxon>Actinomycetota</taxon>
        <taxon>Actinomycetes</taxon>
        <taxon>Streptosporangiales</taxon>
        <taxon>Streptosporangiaceae</taxon>
        <taxon>Nonomuraea</taxon>
    </lineage>
</organism>
<evidence type="ECO:0000256" key="4">
    <source>
        <dbReference type="ARBA" id="ARBA00022679"/>
    </source>
</evidence>
<dbReference type="SUPFAM" id="SSF55874">
    <property type="entry name" value="ATPase domain of HSP90 chaperone/DNA topoisomerase II/histidine kinase"/>
    <property type="match status" value="1"/>
</dbReference>
<dbReference type="GO" id="GO:0005524">
    <property type="term" value="F:ATP binding"/>
    <property type="evidence" value="ECO:0007669"/>
    <property type="project" value="UniProtKB-KW"/>
</dbReference>
<dbReference type="PANTHER" id="PTHR24421">
    <property type="entry name" value="NITRATE/NITRITE SENSOR PROTEIN NARX-RELATED"/>
    <property type="match status" value="1"/>
</dbReference>
<dbReference type="Proteomes" id="UP000586042">
    <property type="component" value="Unassembled WGS sequence"/>
</dbReference>
<comment type="caution">
    <text evidence="12">The sequence shown here is derived from an EMBL/GenBank/DDBJ whole genome shotgun (WGS) entry which is preliminary data.</text>
</comment>
<feature type="transmembrane region" description="Helical" evidence="10">
    <location>
        <begin position="236"/>
        <end position="256"/>
    </location>
</feature>
<keyword evidence="4" id="KW-0808">Transferase</keyword>
<dbReference type="Pfam" id="PF07730">
    <property type="entry name" value="HisKA_3"/>
    <property type="match status" value="1"/>
</dbReference>
<evidence type="ECO:0000256" key="9">
    <source>
        <dbReference type="SAM" id="MobiDB-lite"/>
    </source>
</evidence>
<feature type="transmembrane region" description="Helical" evidence="10">
    <location>
        <begin position="12"/>
        <end position="31"/>
    </location>
</feature>
<feature type="transmembrane region" description="Helical" evidence="10">
    <location>
        <begin position="203"/>
        <end position="224"/>
    </location>
</feature>
<dbReference type="CDD" id="cd16917">
    <property type="entry name" value="HATPase_UhpB-NarQ-NarX-like"/>
    <property type="match status" value="1"/>
</dbReference>
<dbReference type="Pfam" id="PF02518">
    <property type="entry name" value="HATPase_c"/>
    <property type="match status" value="1"/>
</dbReference>
<dbReference type="AlphaFoldDB" id="A0A7Y6I3Y4"/>
<feature type="transmembrane region" description="Helical" evidence="10">
    <location>
        <begin position="130"/>
        <end position="148"/>
    </location>
</feature>
<dbReference type="InterPro" id="IPR011712">
    <property type="entry name" value="Sig_transdc_His_kin_sub3_dim/P"/>
</dbReference>
<dbReference type="GO" id="GO:0000155">
    <property type="term" value="F:phosphorelay sensor kinase activity"/>
    <property type="evidence" value="ECO:0007669"/>
    <property type="project" value="InterPro"/>
</dbReference>
<feature type="domain" description="Histidine kinase/HSP90-like ATPase" evidence="11">
    <location>
        <begin position="483"/>
        <end position="573"/>
    </location>
</feature>
<dbReference type="EMBL" id="JABWGN010000002">
    <property type="protein sequence ID" value="NUW31064.1"/>
    <property type="molecule type" value="Genomic_DNA"/>
</dbReference>
<evidence type="ECO:0000256" key="10">
    <source>
        <dbReference type="SAM" id="Phobius"/>
    </source>
</evidence>
<feature type="region of interest" description="Disordered" evidence="9">
    <location>
        <begin position="571"/>
        <end position="633"/>
    </location>
</feature>
<evidence type="ECO:0000256" key="1">
    <source>
        <dbReference type="ARBA" id="ARBA00000085"/>
    </source>
</evidence>
<evidence type="ECO:0000256" key="5">
    <source>
        <dbReference type="ARBA" id="ARBA00022741"/>
    </source>
</evidence>
<feature type="transmembrane region" description="Helical" evidence="10">
    <location>
        <begin position="72"/>
        <end position="89"/>
    </location>
</feature>
<feature type="transmembrane region" description="Helical" evidence="10">
    <location>
        <begin position="168"/>
        <end position="191"/>
    </location>
</feature>
<evidence type="ECO:0000313" key="13">
    <source>
        <dbReference type="Proteomes" id="UP000586042"/>
    </source>
</evidence>
<evidence type="ECO:0000256" key="8">
    <source>
        <dbReference type="ARBA" id="ARBA00023012"/>
    </source>
</evidence>
<dbReference type="SMART" id="SM00387">
    <property type="entry name" value="HATPase_c"/>
    <property type="match status" value="1"/>
</dbReference>
<keyword evidence="3" id="KW-0597">Phosphoprotein</keyword>
<proteinExistence type="predicted"/>
<dbReference type="GO" id="GO:0016020">
    <property type="term" value="C:membrane"/>
    <property type="evidence" value="ECO:0007669"/>
    <property type="project" value="InterPro"/>
</dbReference>
<keyword evidence="10" id="KW-1133">Transmembrane helix</keyword>
<keyword evidence="7" id="KW-0067">ATP-binding</keyword>
<dbReference type="Gene3D" id="3.30.565.10">
    <property type="entry name" value="Histidine kinase-like ATPase, C-terminal domain"/>
    <property type="match status" value="1"/>
</dbReference>
<evidence type="ECO:0000256" key="7">
    <source>
        <dbReference type="ARBA" id="ARBA00022840"/>
    </source>
</evidence>
<feature type="transmembrane region" description="Helical" evidence="10">
    <location>
        <begin position="43"/>
        <end position="65"/>
    </location>
</feature>
<dbReference type="RefSeq" id="WP_175588477.1">
    <property type="nucleotide sequence ID" value="NZ_JABWGN010000002.1"/>
</dbReference>
<keyword evidence="10" id="KW-0472">Membrane</keyword>
<evidence type="ECO:0000256" key="3">
    <source>
        <dbReference type="ARBA" id="ARBA00022553"/>
    </source>
</evidence>
<name>A0A7Y6I3Y4_9ACTN</name>
<keyword evidence="6 12" id="KW-0418">Kinase</keyword>
<keyword evidence="10" id="KW-0812">Transmembrane</keyword>
<comment type="catalytic activity">
    <reaction evidence="1">
        <text>ATP + protein L-histidine = ADP + protein N-phospho-L-histidine.</text>
        <dbReference type="EC" id="2.7.13.3"/>
    </reaction>
</comment>
<accession>A0A7Y6I3Y4</accession>
<dbReference type="InterPro" id="IPR003594">
    <property type="entry name" value="HATPase_dom"/>
</dbReference>
<dbReference type="PANTHER" id="PTHR24421:SF10">
    <property type="entry name" value="NITRATE_NITRITE SENSOR PROTEIN NARQ"/>
    <property type="match status" value="1"/>
</dbReference>
<protein>
    <recommendedName>
        <fullName evidence="2">histidine kinase</fullName>
        <ecNumber evidence="2">2.7.13.3</ecNumber>
    </recommendedName>
</protein>
<dbReference type="InterPro" id="IPR036890">
    <property type="entry name" value="HATPase_C_sf"/>
</dbReference>
<dbReference type="InterPro" id="IPR050482">
    <property type="entry name" value="Sensor_HK_TwoCompSys"/>
</dbReference>
<feature type="transmembrane region" description="Helical" evidence="10">
    <location>
        <begin position="95"/>
        <end position="118"/>
    </location>
</feature>
<dbReference type="GO" id="GO:0046983">
    <property type="term" value="F:protein dimerization activity"/>
    <property type="evidence" value="ECO:0007669"/>
    <property type="project" value="InterPro"/>
</dbReference>
<evidence type="ECO:0000313" key="12">
    <source>
        <dbReference type="EMBL" id="NUW31064.1"/>
    </source>
</evidence>
<keyword evidence="5" id="KW-0547">Nucleotide-binding</keyword>
<dbReference type="Gene3D" id="1.20.5.1930">
    <property type="match status" value="1"/>
</dbReference>